<evidence type="ECO:0000313" key="3">
    <source>
        <dbReference type="EMBL" id="CAD6196690.1"/>
    </source>
</evidence>
<keyword evidence="2" id="KW-0472">Membrane</keyword>
<evidence type="ECO:0000256" key="2">
    <source>
        <dbReference type="SAM" id="Phobius"/>
    </source>
</evidence>
<feature type="transmembrane region" description="Helical" evidence="2">
    <location>
        <begin position="465"/>
        <end position="481"/>
    </location>
</feature>
<comment type="caution">
    <text evidence="3">The sequence shown here is derived from an EMBL/GenBank/DDBJ whole genome shotgun (WGS) entry which is preliminary data.</text>
</comment>
<evidence type="ECO:0000256" key="1">
    <source>
        <dbReference type="SAM" id="MobiDB-lite"/>
    </source>
</evidence>
<name>A0A8S1HJH2_9PELO</name>
<feature type="region of interest" description="Disordered" evidence="1">
    <location>
        <begin position="1"/>
        <end position="43"/>
    </location>
</feature>
<dbReference type="EMBL" id="CAJGYM010000077">
    <property type="protein sequence ID" value="CAD6196690.1"/>
    <property type="molecule type" value="Genomic_DNA"/>
</dbReference>
<feature type="transmembrane region" description="Helical" evidence="2">
    <location>
        <begin position="367"/>
        <end position="385"/>
    </location>
</feature>
<feature type="transmembrane region" description="Helical" evidence="2">
    <location>
        <begin position="123"/>
        <end position="141"/>
    </location>
</feature>
<protein>
    <submittedName>
        <fullName evidence="3">Uncharacterized protein</fullName>
    </submittedName>
</protein>
<feature type="compositionally biased region" description="Polar residues" evidence="1">
    <location>
        <begin position="19"/>
        <end position="36"/>
    </location>
</feature>
<feature type="transmembrane region" description="Helical" evidence="2">
    <location>
        <begin position="405"/>
        <end position="423"/>
    </location>
</feature>
<evidence type="ECO:0000313" key="4">
    <source>
        <dbReference type="Proteomes" id="UP000835052"/>
    </source>
</evidence>
<feature type="transmembrane region" description="Helical" evidence="2">
    <location>
        <begin position="88"/>
        <end position="111"/>
    </location>
</feature>
<feature type="transmembrane region" description="Helical" evidence="2">
    <location>
        <begin position="203"/>
        <end position="229"/>
    </location>
</feature>
<feature type="region of interest" description="Disordered" evidence="1">
    <location>
        <begin position="285"/>
        <end position="324"/>
    </location>
</feature>
<keyword evidence="2" id="KW-0812">Transmembrane</keyword>
<feature type="transmembrane region" description="Helical" evidence="2">
    <location>
        <begin position="153"/>
        <end position="173"/>
    </location>
</feature>
<dbReference type="Proteomes" id="UP000835052">
    <property type="component" value="Unassembled WGS sequence"/>
</dbReference>
<keyword evidence="2" id="KW-1133">Transmembrane helix</keyword>
<keyword evidence="4" id="KW-1185">Reference proteome</keyword>
<reference evidence="3" key="1">
    <citation type="submission" date="2020-10" db="EMBL/GenBank/DDBJ databases">
        <authorList>
            <person name="Kikuchi T."/>
        </authorList>
    </citation>
    <scope>NUCLEOTIDE SEQUENCE</scope>
    <source>
        <strain evidence="3">NKZ352</strain>
    </source>
</reference>
<sequence length="498" mass="57470">MMPLPTPTSSKDSVPPTPTHISQQGPSPNPENNNADKNVIPSREGGKKSLVTAVPNRMKNGPARTIFFFEPDADNSDEVKFLHIRAKCWLLIFFFTGVFIAVIKHYSYGLLESFKGKWKHVEVFILVMFCELMVLLLGYFNRVPRFFGSLVKIQLFILVVVTFLHVVDLWYSFYKKIITPEMLEDQPILSDSHYSLVQPHVEIIYISVVLSGFLVYIFTSIVALSYLAFYYGDENEEDKETILAENLENLEIIESPEKITGKKRRQTRKFSYSYAMRHDMHSTSNISKSLDDCETGYGTESQQSSRETRATGGMNTSPNDLQETEGVLPRTFTPTQTPTDEKSREPLIKLDEVDYEMEVFPCRTIGFWLKALTVLGFVIFVGKLLKGIYDTRGGQSDLATRWYMMALYDGIMVFAFIVVYLLRKKLIFKVLTIITLVDALFLTLLIVTLVMAYIRTHDNDDLLEFQWLVLVLIFSFFLRVIREYWLLYYMWKVAFSKS</sequence>
<proteinExistence type="predicted"/>
<gene>
    <name evidence="3" type="ORF">CAUJ_LOCUS12602</name>
</gene>
<dbReference type="AlphaFoldDB" id="A0A8S1HJH2"/>
<accession>A0A8S1HJH2</accession>
<organism evidence="3 4">
    <name type="scientific">Caenorhabditis auriculariae</name>
    <dbReference type="NCBI Taxonomy" id="2777116"/>
    <lineage>
        <taxon>Eukaryota</taxon>
        <taxon>Metazoa</taxon>
        <taxon>Ecdysozoa</taxon>
        <taxon>Nematoda</taxon>
        <taxon>Chromadorea</taxon>
        <taxon>Rhabditida</taxon>
        <taxon>Rhabditina</taxon>
        <taxon>Rhabditomorpha</taxon>
        <taxon>Rhabditoidea</taxon>
        <taxon>Rhabditidae</taxon>
        <taxon>Peloderinae</taxon>
        <taxon>Caenorhabditis</taxon>
    </lineage>
</organism>
<feature type="transmembrane region" description="Helical" evidence="2">
    <location>
        <begin position="430"/>
        <end position="453"/>
    </location>
</feature>